<accession>A0A2S9CZ81</accession>
<name>A0A2S9CZ81_CHRCI</name>
<dbReference type="PANTHER" id="PTHR22835">
    <property type="entry name" value="ZINC FINGER FYVE DOMAIN CONTAINING PROTEIN"/>
    <property type="match status" value="1"/>
</dbReference>
<dbReference type="Proteomes" id="UP000238534">
    <property type="component" value="Unassembled WGS sequence"/>
</dbReference>
<evidence type="ECO:0000313" key="2">
    <source>
        <dbReference type="EMBL" id="PRB85766.1"/>
    </source>
</evidence>
<dbReference type="EMBL" id="PCPP01000001">
    <property type="protein sequence ID" value="PRB85766.1"/>
    <property type="molecule type" value="Genomic_DNA"/>
</dbReference>
<dbReference type="InterPro" id="IPR036514">
    <property type="entry name" value="SGNH_hydro_sf"/>
</dbReference>
<evidence type="ECO:0000256" key="1">
    <source>
        <dbReference type="ARBA" id="ARBA00008668"/>
    </source>
</evidence>
<protein>
    <recommendedName>
        <fullName evidence="6">GDSL-like Lipase/Acylhydrolase</fullName>
    </recommendedName>
</protein>
<dbReference type="Proteomes" id="UP000238325">
    <property type="component" value="Unassembled WGS sequence"/>
</dbReference>
<comment type="caution">
    <text evidence="2">The sequence shown here is derived from an EMBL/GenBank/DDBJ whole genome shotgun (WGS) entry which is preliminary data.</text>
</comment>
<evidence type="ECO:0000313" key="4">
    <source>
        <dbReference type="Proteomes" id="UP000238325"/>
    </source>
</evidence>
<dbReference type="AlphaFoldDB" id="A0A2S9CZ81"/>
<dbReference type="SUPFAM" id="SSF52266">
    <property type="entry name" value="SGNH hydrolase"/>
    <property type="match status" value="1"/>
</dbReference>
<dbReference type="GO" id="GO:0016788">
    <property type="term" value="F:hydrolase activity, acting on ester bonds"/>
    <property type="evidence" value="ECO:0007669"/>
    <property type="project" value="InterPro"/>
</dbReference>
<dbReference type="Gene3D" id="3.40.50.1110">
    <property type="entry name" value="SGNH hydrolase"/>
    <property type="match status" value="1"/>
</dbReference>
<sequence length="559" mass="62323">MIDRIVILGDSMSDFGIKKNTITGMLARATGAMRVNSVGRFSDTKNWADFMWEWSGGESLIDGKDKKQANALTEKHMSLKESTHGSPDNRLSFVNYAVGGAVVNEREKLAHKIALTTIVEQKDKYFKELDSDTSKPKNTLHIVWIGLNDTVTDGKDPALMKSVVAQVKDLTDQIRDRVAKDGGKSYFMVINNPAPVEAVRYAKSQNDPTVLKAQEATLEFNKHLKEAFPDKYNDTMVVDMYEALKTNLYHLRLIKAAQRHGRKVEFEKPENSTDTSLANTLKEFEAIYKETKGGKEIFAEIQPLLDKALKTDNEIVLHKEVSDLIIKKMADPKIAAEKLPSIKAIKNALMVTGTYPSQIDFVAKYYQQIKPEKHQEDIAKLRVELDKVFANNLPKQLEDNLNVANTALYDEVATLLRENKDGTFRNDNSTFRKLLDNVTANNLGFVATSDGAHPTQAAYKVIALTIASHLVQGFSVSPSPDFVQKAQDALVEAEVFEKGVKIPLTRSNDQSAPVDLNKFTTPTVKANPKAALTAEALRQQQLKGIKQEKPNPKTHHTSL</sequence>
<evidence type="ECO:0008006" key="6">
    <source>
        <dbReference type="Google" id="ProtNLM"/>
    </source>
</evidence>
<proteinExistence type="inferred from homology"/>
<dbReference type="Pfam" id="PF00657">
    <property type="entry name" value="Lipase_GDSL"/>
    <property type="match status" value="1"/>
</dbReference>
<organism evidence="2 5">
    <name type="scientific">Chryseobacterium culicis</name>
    <dbReference type="NCBI Taxonomy" id="680127"/>
    <lineage>
        <taxon>Bacteria</taxon>
        <taxon>Pseudomonadati</taxon>
        <taxon>Bacteroidota</taxon>
        <taxon>Flavobacteriia</taxon>
        <taxon>Flavobacteriales</taxon>
        <taxon>Weeksellaceae</taxon>
        <taxon>Chryseobacterium group</taxon>
        <taxon>Chryseobacterium</taxon>
    </lineage>
</organism>
<gene>
    <name evidence="2" type="ORF">CQ022_05790</name>
    <name evidence="3" type="ORF">CQ033_07195</name>
</gene>
<evidence type="ECO:0000313" key="5">
    <source>
        <dbReference type="Proteomes" id="UP000238534"/>
    </source>
</evidence>
<dbReference type="EMBL" id="PCPH01000002">
    <property type="protein sequence ID" value="PRB90510.1"/>
    <property type="molecule type" value="Genomic_DNA"/>
</dbReference>
<dbReference type="OrthoDB" id="5292073at2"/>
<keyword evidence="4" id="KW-1185">Reference proteome</keyword>
<reference evidence="4 5" key="1">
    <citation type="submission" date="2017-09" db="EMBL/GenBank/DDBJ databases">
        <title>Genomic, metabolic, and phenotypic characteristics of bacterial isolates from the natural microbiome of the model nematode Caenorhabditis elegans.</title>
        <authorList>
            <person name="Zimmermann J."/>
            <person name="Obeng N."/>
            <person name="Yang W."/>
            <person name="Obeng O."/>
            <person name="Kissoyan K."/>
            <person name="Pees B."/>
            <person name="Dirksen P."/>
            <person name="Hoppner M."/>
            <person name="Franke A."/>
            <person name="Rosenstiel P."/>
            <person name="Leippe M."/>
            <person name="Dierking K."/>
            <person name="Kaleta C."/>
            <person name="Schulenburg H."/>
        </authorList>
    </citation>
    <scope>NUCLEOTIDE SEQUENCE [LARGE SCALE GENOMIC DNA]</scope>
    <source>
        <strain evidence="2 5">MYb25</strain>
        <strain evidence="3 4">MYb44</strain>
    </source>
</reference>
<comment type="similarity">
    <text evidence="1">Belongs to the 'GDSL' lipolytic enzyme family.</text>
</comment>
<dbReference type="RefSeq" id="WP_105681926.1">
    <property type="nucleotide sequence ID" value="NZ_JBBGZD010000001.1"/>
</dbReference>
<evidence type="ECO:0000313" key="3">
    <source>
        <dbReference type="EMBL" id="PRB90510.1"/>
    </source>
</evidence>
<dbReference type="InterPro" id="IPR001087">
    <property type="entry name" value="GDSL"/>
</dbReference>
<dbReference type="PANTHER" id="PTHR22835:SF659">
    <property type="entry name" value="GDSL LIPASE_ACYLHYDROLASE, PUTATIVE (AFU_ORTHOLOGUE AFUA_2G00510)-RELATED"/>
    <property type="match status" value="1"/>
</dbReference>